<dbReference type="FunFam" id="3.20.20.70:FF:000222">
    <property type="entry name" value="Raffinose synthase Sip1 protein"/>
    <property type="match status" value="1"/>
</dbReference>
<dbReference type="InterPro" id="IPR017853">
    <property type="entry name" value="GH"/>
</dbReference>
<dbReference type="Gene3D" id="3.20.20.70">
    <property type="entry name" value="Aldolase class I"/>
    <property type="match status" value="1"/>
</dbReference>
<evidence type="ECO:0000256" key="4">
    <source>
        <dbReference type="ARBA" id="ARBA00049426"/>
    </source>
</evidence>
<keyword evidence="3" id="KW-0119">Carbohydrate metabolism</keyword>
<dbReference type="Pfam" id="PF05691">
    <property type="entry name" value="Raffinose_syn"/>
    <property type="match status" value="1"/>
</dbReference>
<comment type="caution">
    <text evidence="5">The sequence shown here is derived from an EMBL/GenBank/DDBJ whole genome shotgun (WGS) entry which is preliminary data.</text>
</comment>
<dbReference type="InterPro" id="IPR008811">
    <property type="entry name" value="Glycosyl_hydrolases_36"/>
</dbReference>
<dbReference type="SUPFAM" id="SSF51445">
    <property type="entry name" value="(Trans)glycosidases"/>
    <property type="match status" value="1"/>
</dbReference>
<dbReference type="PANTHER" id="PTHR31268:SF32">
    <property type="entry name" value="GALACTINOL--SUCROSE GALACTOSYLTRANSFERASE 2-RELATED"/>
    <property type="match status" value="1"/>
</dbReference>
<comment type="catalytic activity">
    <reaction evidence="1">
        <text>Hydrolysis of terminal, non-reducing alpha-D-galactose residues in alpha-D-galactosides, including galactose oligosaccharides, galactomannans and galactolipids.</text>
        <dbReference type="EC" id="3.2.1.22"/>
    </reaction>
</comment>
<name>A0AAE0WNB2_9PEZI</name>
<comment type="catalytic activity">
    <reaction evidence="4">
        <text>alpha-D-galactosyl-(1-&gt;3)-1D-myo-inositol + sucrose = raffinose + myo-inositol</text>
        <dbReference type="Rhea" id="RHEA:20161"/>
        <dbReference type="ChEBI" id="CHEBI:16634"/>
        <dbReference type="ChEBI" id="CHEBI:17268"/>
        <dbReference type="ChEBI" id="CHEBI:17505"/>
        <dbReference type="ChEBI" id="CHEBI:17992"/>
        <dbReference type="EC" id="2.4.1.82"/>
    </reaction>
</comment>
<organism evidence="5 6">
    <name type="scientific">Recurvomyces mirabilis</name>
    <dbReference type="NCBI Taxonomy" id="574656"/>
    <lineage>
        <taxon>Eukaryota</taxon>
        <taxon>Fungi</taxon>
        <taxon>Dikarya</taxon>
        <taxon>Ascomycota</taxon>
        <taxon>Pezizomycotina</taxon>
        <taxon>Dothideomycetes</taxon>
        <taxon>Dothideomycetidae</taxon>
        <taxon>Mycosphaerellales</taxon>
        <taxon>Teratosphaeriaceae</taxon>
        <taxon>Recurvomyces</taxon>
    </lineage>
</organism>
<dbReference type="EMBL" id="JAUTXT010000017">
    <property type="protein sequence ID" value="KAK3674851.1"/>
    <property type="molecule type" value="Genomic_DNA"/>
</dbReference>
<comment type="similarity">
    <text evidence="2">Belongs to the glycosyl hydrolases 36 family.</text>
</comment>
<proteinExistence type="inferred from homology"/>
<protein>
    <recommendedName>
        <fullName evidence="7">Alpha-galactosidase</fullName>
    </recommendedName>
</protein>
<evidence type="ECO:0000256" key="2">
    <source>
        <dbReference type="ARBA" id="ARBA00007240"/>
    </source>
</evidence>
<gene>
    <name evidence="5" type="ORF">LTR78_005195</name>
</gene>
<evidence type="ECO:0000313" key="5">
    <source>
        <dbReference type="EMBL" id="KAK3674851.1"/>
    </source>
</evidence>
<evidence type="ECO:0008006" key="7">
    <source>
        <dbReference type="Google" id="ProtNLM"/>
    </source>
</evidence>
<evidence type="ECO:0000313" key="6">
    <source>
        <dbReference type="Proteomes" id="UP001274830"/>
    </source>
</evidence>
<reference evidence="5" key="1">
    <citation type="submission" date="2023-07" db="EMBL/GenBank/DDBJ databases">
        <title>Black Yeasts Isolated from many extreme environments.</title>
        <authorList>
            <person name="Coleine C."/>
            <person name="Stajich J.E."/>
            <person name="Selbmann L."/>
        </authorList>
    </citation>
    <scope>NUCLEOTIDE SEQUENCE</scope>
    <source>
        <strain evidence="5">CCFEE 5485</strain>
    </source>
</reference>
<dbReference type="Proteomes" id="UP001274830">
    <property type="component" value="Unassembled WGS sequence"/>
</dbReference>
<evidence type="ECO:0000256" key="1">
    <source>
        <dbReference type="ARBA" id="ARBA00001255"/>
    </source>
</evidence>
<sequence>MSDILPDQQPPDRKPAYYPASSEGVIDARVTCIPSLGQATQIARANGSVRFTVLLETTNPSAIEDELESSDDGPAVCLWHDHQGVTTWSELPLKSSKNHHDILLLNRPTNRQITRYWFTAELPGQPQNGQIVSFTIKFKMSDAQGWKWVKDSTGIDDGALHYHTDVLQKGASLPLHTFFDNPSPDLEVNMERPETDNTLLYSVTCPVAGAQDPDSGYQHHRLGKPSHSSRWFALVRLWSPWLAPRQGKTGAGKFVLDKEGMLLSFLRDDGSHVVCLAISGLEDVVTTFINDGNGDVIIKGRNDRKEVGQARVLVAVADSFEVANAAVFYHARKVVGTYGVPDADAETARLMEDKVKPQWLEEWYDGLTYCTWNGLGQNLTDEKIYHALDSLSKENINITNLIIDDNWQSLSSGDNQFRRGWSDFEANKEGFPNGMKATTTEIRKRHPNVNHIAVWHAILGYWGGIAPDGSIAKNYKTLTVKKEAGVAGGSFTVVAASDAKRMYDDFYRFLSASGIDSVKTDAQFFLDLLLHAPDRREMMTAYQDAWTIAHLRHFSSRAISCMSQTPQILFHSQLPTNKPRLLVRNSDDFFPEIPASHPWHIFCNAHNSLFTQHLNVLPDWDMFQTNHSWAGFHAAARCVSGGPIYFTDEPGKHDIKLIRQMTAQTTKGKSVILRPSVVGKAVGVYDGYESGCLLKVGTYHGAAETGTGMLGVFNVSQEVLSEFVQLEDFMGTEKGRSGVKAMVGVELGVQGWDVLSAHAVRTFTIKGKEVDIALLGLLGKMTGCAAITGQEVHVESNQRLRVWVQLKALGVLGLYISELKGRSVEKDFMVMIFGKPAPVGCVKVSEEVGGGNVLAVDVERAWKEMGLEAGWNNEVSVEVFMS</sequence>
<keyword evidence="6" id="KW-1185">Reference proteome</keyword>
<dbReference type="GO" id="GO:0004557">
    <property type="term" value="F:alpha-galactosidase activity"/>
    <property type="evidence" value="ECO:0007669"/>
    <property type="project" value="UniProtKB-EC"/>
</dbReference>
<dbReference type="AlphaFoldDB" id="A0AAE0WNB2"/>
<evidence type="ECO:0000256" key="3">
    <source>
        <dbReference type="ARBA" id="ARBA00023277"/>
    </source>
</evidence>
<dbReference type="GO" id="GO:0047274">
    <property type="term" value="F:galactinol-sucrose galactosyltransferase activity"/>
    <property type="evidence" value="ECO:0007669"/>
    <property type="project" value="UniProtKB-EC"/>
</dbReference>
<accession>A0AAE0WNB2</accession>
<dbReference type="InterPro" id="IPR013785">
    <property type="entry name" value="Aldolase_TIM"/>
</dbReference>
<dbReference type="PANTHER" id="PTHR31268">
    <property type="match status" value="1"/>
</dbReference>